<feature type="compositionally biased region" description="Pro residues" evidence="1">
    <location>
        <begin position="34"/>
        <end position="43"/>
    </location>
</feature>
<comment type="caution">
    <text evidence="2">The sequence shown here is derived from an EMBL/GenBank/DDBJ whole genome shotgun (WGS) entry which is preliminary data.</text>
</comment>
<keyword evidence="3" id="KW-1185">Reference proteome</keyword>
<name>A0ABQ9GHC2_9NEOP</name>
<gene>
    <name evidence="2" type="ORF">PR048_027748</name>
</gene>
<evidence type="ECO:0000313" key="3">
    <source>
        <dbReference type="Proteomes" id="UP001159363"/>
    </source>
</evidence>
<feature type="region of interest" description="Disordered" evidence="1">
    <location>
        <begin position="30"/>
        <end position="54"/>
    </location>
</feature>
<proteinExistence type="predicted"/>
<sequence length="259" mass="28879">MRADAEVDSRYVARNSEYWRATQLRRVVGLRGPAPSPPQPLPIQPRWLSGSTDRLPPRRTGFDPRLGYCRIFPSGKPLERCRWSARFVGNLPFPSPFIYGAAPYSSHFTRIGSQDLGHKSYWIRISEYLGSIPCLVILISVYHGFPTSLQANAEMGFLTKAMADSFPNPSSLSNLLRLQRTRCRRDVKSSHLKAVHDKREVGKEVYKSGAMVAMSANLPAMLEALPMTCPTRGPPPVALLQSQQAHRGESFLKTSSPQG</sequence>
<reference evidence="2 3" key="1">
    <citation type="submission" date="2023-02" db="EMBL/GenBank/DDBJ databases">
        <title>LHISI_Scaffold_Assembly.</title>
        <authorList>
            <person name="Stuart O.P."/>
            <person name="Cleave R."/>
            <person name="Magrath M.J.L."/>
            <person name="Mikheyev A.S."/>
        </authorList>
    </citation>
    <scope>NUCLEOTIDE SEQUENCE [LARGE SCALE GENOMIC DNA]</scope>
    <source>
        <strain evidence="2">Daus_M_001</strain>
        <tissue evidence="2">Leg muscle</tissue>
    </source>
</reference>
<dbReference type="EMBL" id="JARBHB010000012">
    <property type="protein sequence ID" value="KAJ8871431.1"/>
    <property type="molecule type" value="Genomic_DNA"/>
</dbReference>
<evidence type="ECO:0000313" key="2">
    <source>
        <dbReference type="EMBL" id="KAJ8871431.1"/>
    </source>
</evidence>
<accession>A0ABQ9GHC2</accession>
<organism evidence="2 3">
    <name type="scientific">Dryococelus australis</name>
    <dbReference type="NCBI Taxonomy" id="614101"/>
    <lineage>
        <taxon>Eukaryota</taxon>
        <taxon>Metazoa</taxon>
        <taxon>Ecdysozoa</taxon>
        <taxon>Arthropoda</taxon>
        <taxon>Hexapoda</taxon>
        <taxon>Insecta</taxon>
        <taxon>Pterygota</taxon>
        <taxon>Neoptera</taxon>
        <taxon>Polyneoptera</taxon>
        <taxon>Phasmatodea</taxon>
        <taxon>Verophasmatodea</taxon>
        <taxon>Anareolatae</taxon>
        <taxon>Phasmatidae</taxon>
        <taxon>Eurycanthinae</taxon>
        <taxon>Dryococelus</taxon>
    </lineage>
</organism>
<feature type="region of interest" description="Disordered" evidence="1">
    <location>
        <begin position="233"/>
        <end position="259"/>
    </location>
</feature>
<protein>
    <submittedName>
        <fullName evidence="2">Uncharacterized protein</fullName>
    </submittedName>
</protein>
<dbReference type="Proteomes" id="UP001159363">
    <property type="component" value="Chromosome 11"/>
</dbReference>
<evidence type="ECO:0000256" key="1">
    <source>
        <dbReference type="SAM" id="MobiDB-lite"/>
    </source>
</evidence>